<name>A0A6A5XES6_9PLEO</name>
<feature type="transmembrane region" description="Helical" evidence="1">
    <location>
        <begin position="26"/>
        <end position="45"/>
    </location>
</feature>
<accession>A0A6A5XES6</accession>
<keyword evidence="3" id="KW-1185">Reference proteome</keyword>
<dbReference type="AlphaFoldDB" id="A0A6A5XES6"/>
<dbReference type="EMBL" id="ML978074">
    <property type="protein sequence ID" value="KAF2011351.1"/>
    <property type="molecule type" value="Genomic_DNA"/>
</dbReference>
<dbReference type="Proteomes" id="UP000799778">
    <property type="component" value="Unassembled WGS sequence"/>
</dbReference>
<evidence type="ECO:0000256" key="1">
    <source>
        <dbReference type="SAM" id="Phobius"/>
    </source>
</evidence>
<gene>
    <name evidence="2" type="ORF">BU24DRAFT_279525</name>
</gene>
<evidence type="ECO:0000313" key="3">
    <source>
        <dbReference type="Proteomes" id="UP000799778"/>
    </source>
</evidence>
<reference evidence="2" key="1">
    <citation type="journal article" date="2020" name="Stud. Mycol.">
        <title>101 Dothideomycetes genomes: a test case for predicting lifestyles and emergence of pathogens.</title>
        <authorList>
            <person name="Haridas S."/>
            <person name="Albert R."/>
            <person name="Binder M."/>
            <person name="Bloem J."/>
            <person name="Labutti K."/>
            <person name="Salamov A."/>
            <person name="Andreopoulos B."/>
            <person name="Baker S."/>
            <person name="Barry K."/>
            <person name="Bills G."/>
            <person name="Bluhm B."/>
            <person name="Cannon C."/>
            <person name="Castanera R."/>
            <person name="Culley D."/>
            <person name="Daum C."/>
            <person name="Ezra D."/>
            <person name="Gonzalez J."/>
            <person name="Henrissat B."/>
            <person name="Kuo A."/>
            <person name="Liang C."/>
            <person name="Lipzen A."/>
            <person name="Lutzoni F."/>
            <person name="Magnuson J."/>
            <person name="Mondo S."/>
            <person name="Nolan M."/>
            <person name="Ohm R."/>
            <person name="Pangilinan J."/>
            <person name="Park H.-J."/>
            <person name="Ramirez L."/>
            <person name="Alfaro M."/>
            <person name="Sun H."/>
            <person name="Tritt A."/>
            <person name="Yoshinaga Y."/>
            <person name="Zwiers L.-H."/>
            <person name="Turgeon B."/>
            <person name="Goodwin S."/>
            <person name="Spatafora J."/>
            <person name="Crous P."/>
            <person name="Grigoriev I."/>
        </authorList>
    </citation>
    <scope>NUCLEOTIDE SEQUENCE</scope>
    <source>
        <strain evidence="2">CBS 175.79</strain>
    </source>
</reference>
<organism evidence="2 3">
    <name type="scientific">Aaosphaeria arxii CBS 175.79</name>
    <dbReference type="NCBI Taxonomy" id="1450172"/>
    <lineage>
        <taxon>Eukaryota</taxon>
        <taxon>Fungi</taxon>
        <taxon>Dikarya</taxon>
        <taxon>Ascomycota</taxon>
        <taxon>Pezizomycotina</taxon>
        <taxon>Dothideomycetes</taxon>
        <taxon>Pleosporomycetidae</taxon>
        <taxon>Pleosporales</taxon>
        <taxon>Pleosporales incertae sedis</taxon>
        <taxon>Aaosphaeria</taxon>
    </lineage>
</organism>
<keyword evidence="1" id="KW-1133">Transmembrane helix</keyword>
<protein>
    <submittedName>
        <fullName evidence="2">Uncharacterized protein</fullName>
    </submittedName>
</protein>
<proteinExistence type="predicted"/>
<keyword evidence="1" id="KW-0472">Membrane</keyword>
<dbReference type="GeneID" id="54280087"/>
<sequence length="95" mass="10846">MSNYHKMILDRVISILSFFERVSFRYYILTIVCTSIIFSPGVFGFPSWCPFWRRRLSCINVSLFVVASSCFAPRCGDGSVSIHLATGLFNCCSIW</sequence>
<evidence type="ECO:0000313" key="2">
    <source>
        <dbReference type="EMBL" id="KAF2011351.1"/>
    </source>
</evidence>
<dbReference type="RefSeq" id="XP_033379690.1">
    <property type="nucleotide sequence ID" value="XM_033522690.1"/>
</dbReference>
<keyword evidence="1" id="KW-0812">Transmembrane</keyword>